<dbReference type="EMBL" id="CP059736">
    <property type="protein sequence ID" value="WDE02281.1"/>
    <property type="molecule type" value="Genomic_DNA"/>
</dbReference>
<feature type="transmembrane region" description="Helical" evidence="1">
    <location>
        <begin position="255"/>
        <end position="276"/>
    </location>
</feature>
<feature type="transmembrane region" description="Helical" evidence="1">
    <location>
        <begin position="20"/>
        <end position="47"/>
    </location>
</feature>
<keyword evidence="1" id="KW-1133">Transmembrane helix</keyword>
<keyword evidence="1" id="KW-0812">Transmembrane</keyword>
<dbReference type="InterPro" id="IPR045614">
    <property type="entry name" value="DUF6136"/>
</dbReference>
<feature type="transmembrane region" description="Helical" evidence="1">
    <location>
        <begin position="307"/>
        <end position="328"/>
    </location>
</feature>
<evidence type="ECO:0000313" key="2">
    <source>
        <dbReference type="EMBL" id="WDE02281.1"/>
    </source>
</evidence>
<reference evidence="2 3" key="1">
    <citation type="journal article" date="2015" name="Genome Announc.">
        <title>Draft Genome Sequences of Marine Isolates of Thalassomonas viridans and Thalassomonas actiniarum.</title>
        <authorList>
            <person name="Olonade I."/>
            <person name="van Zyl L.J."/>
            <person name="Trindade M."/>
        </authorList>
    </citation>
    <scope>NUCLEOTIDE SEQUENCE [LARGE SCALE GENOMIC DNA]</scope>
    <source>
        <strain evidence="2 3">A5K-106</strain>
    </source>
</reference>
<feature type="transmembrane region" description="Helical" evidence="1">
    <location>
        <begin position="348"/>
        <end position="367"/>
    </location>
</feature>
<feature type="transmembrane region" description="Helical" evidence="1">
    <location>
        <begin position="107"/>
        <end position="129"/>
    </location>
</feature>
<reference evidence="2 3" key="2">
    <citation type="journal article" date="2022" name="Mar. Drugs">
        <title>Bioassay-Guided Fractionation Leads to the Detection of Cholic Acid Generated by the Rare Thalassomonas sp.</title>
        <authorList>
            <person name="Pheiffer F."/>
            <person name="Schneider Y.K."/>
            <person name="Hansen E.H."/>
            <person name="Andersen J.H."/>
            <person name="Isaksson J."/>
            <person name="Busche T."/>
            <person name="R C."/>
            <person name="Kalinowski J."/>
            <person name="Zyl L.V."/>
            <person name="Trindade M."/>
        </authorList>
    </citation>
    <scope>NUCLEOTIDE SEQUENCE [LARGE SCALE GENOMIC DNA]</scope>
    <source>
        <strain evidence="2 3">A5K-106</strain>
    </source>
</reference>
<sequence>MSHYFKLRGQIYYFELKRMLASVIQLVSFLMMILYLAIPASILTALVSLSVIADMQTPPEQRILYQWGYFILLYLLLRIQKTAILAQSYQPYMASLLIPARHRYTATFLLTLAAGNIPLLAPLFLVTFIPDWQTFIHQLHFPLFALSAIVLAWISIKNKEVPWLSLCLAPVLLYFTIKHYDISAVTLNTGVLALLLLEAFFDPIRFIGKQTWRMQQYWQIRWIAIMKNPTNLTGRIYFCALFLGLVAYVQYKMALGANGFIQILVCWVLALVIGSYQFDNERFYRKHPHYLAGLLNRHRSRYLIDMLPAMVIAVLTGLVITFGLNFSAGMLMLLPLGVLLTIVSVTKFYRNFFILPSLFYALFLFYLKMA</sequence>
<feature type="transmembrane region" description="Helical" evidence="1">
    <location>
        <begin position="189"/>
        <end position="208"/>
    </location>
</feature>
<gene>
    <name evidence="2" type="ORF">SG35_031505</name>
</gene>
<feature type="transmembrane region" description="Helical" evidence="1">
    <location>
        <begin position="229"/>
        <end position="249"/>
    </location>
</feature>
<dbReference type="Pfam" id="PF19632">
    <property type="entry name" value="DUF6136"/>
    <property type="match status" value="1"/>
</dbReference>
<keyword evidence="1" id="KW-0472">Membrane</keyword>
<accession>A0AAF0C6H8</accession>
<organism evidence="2 3">
    <name type="scientific">Thalassomonas actiniarum</name>
    <dbReference type="NCBI Taxonomy" id="485447"/>
    <lineage>
        <taxon>Bacteria</taxon>
        <taxon>Pseudomonadati</taxon>
        <taxon>Pseudomonadota</taxon>
        <taxon>Gammaproteobacteria</taxon>
        <taxon>Alteromonadales</taxon>
        <taxon>Colwelliaceae</taxon>
        <taxon>Thalassomonas</taxon>
    </lineage>
</organism>
<dbReference type="KEGG" id="tact:SG35_031505"/>
<dbReference type="AlphaFoldDB" id="A0AAF0C6H8"/>
<evidence type="ECO:0000256" key="1">
    <source>
        <dbReference type="SAM" id="Phobius"/>
    </source>
</evidence>
<protein>
    <submittedName>
        <fullName evidence="2">Uncharacterized protein</fullName>
    </submittedName>
</protein>
<feature type="transmembrane region" description="Helical" evidence="1">
    <location>
        <begin position="135"/>
        <end position="154"/>
    </location>
</feature>
<dbReference type="RefSeq" id="WP_044831125.1">
    <property type="nucleotide sequence ID" value="NZ_CP059736.1"/>
</dbReference>
<keyword evidence="3" id="KW-1185">Reference proteome</keyword>
<evidence type="ECO:0000313" key="3">
    <source>
        <dbReference type="Proteomes" id="UP000032568"/>
    </source>
</evidence>
<proteinExistence type="predicted"/>
<feature type="transmembrane region" description="Helical" evidence="1">
    <location>
        <begin position="161"/>
        <end position="177"/>
    </location>
</feature>
<dbReference type="Proteomes" id="UP000032568">
    <property type="component" value="Chromosome pTact"/>
</dbReference>
<name>A0AAF0C6H8_9GAMM</name>